<name>A0A0N5B8X4_STREA</name>
<dbReference type="Proteomes" id="UP000046392">
    <property type="component" value="Unplaced"/>
</dbReference>
<accession>A0A0N5B8X4</accession>
<dbReference type="AlphaFoldDB" id="A0A0N5B8X4"/>
<reference evidence="2" key="1">
    <citation type="submission" date="2017-02" db="UniProtKB">
        <authorList>
            <consortium name="WormBaseParasite"/>
        </authorList>
    </citation>
    <scope>IDENTIFICATION</scope>
</reference>
<protein>
    <submittedName>
        <fullName evidence="2">Non-specific serine/threonine protein kinase</fullName>
    </submittedName>
</protein>
<dbReference type="STRING" id="174720.A0A0N5B8X4"/>
<keyword evidence="1" id="KW-1185">Reference proteome</keyword>
<evidence type="ECO:0000313" key="1">
    <source>
        <dbReference type="Proteomes" id="UP000046392"/>
    </source>
</evidence>
<sequence>MTEEVERFYPTIGVKSAVQLGQKLLSRLLENETQEDLEILHELVYKVDIMRYVEFKEFIKTEVYESCKNLLANDYLSCTSGYFMDFVSQCLLMEYYYFGKKNSEEIRSVIDSLSEIKNLKKSPIHCLGVYLLEKALDIQYDGDVLLNWSSNFKYLKKNPTYSQKFFDLTIQNFHSIYDIYENKENLMDYLLKYALDRNILRKTVIGLSNNAYLVSTRGSTFVPLLIKCLLKLYGEQFSDKDDSEPASKKTKRTSDSEAVNPIAETILKIANSAPDNISEILKKTSKNGEFRCHVDNNTSKSIVSFVDVFDKIFSVFCLTDDYLNVFASLLISMKSLPESVCMRVVQYLSKMLFSFSTPFANEYLVKLIFNSLVYLPDFAGKFSTQNAYVFGEFVANVMVTKTHIKEYANAEKYLKYLSDYIKTAKKNHLDGDITKIDIITIVAFSKVFHAMNLKRHIGEEYFEDLKNLFISFASVVNNIMQHIPTTNDQEIKTLKKLEKFATLFNVVSRIKYNLKEINMEGEVFDDKIVSQVYKISSKCLSDNYFHELIVATFDISLIFTESFNFLFYAHHSLNKPFQVLKWKFLCTIVKNNESLMNKVLEANFTNNEALQELLENLKPYSLDELDLTSIFKVIGCIASKRKVSFVPVVPYLMNAVVSISPSLENIISSLTMIKTVIENVKTEKGSLNIVFPTTILLLSTINYNDFKKKEPKFIVDSLNLLVSVLRSMLKSDNKHITTQASLISGIIGNLVKFISEVRYLPSYNVNPTDILHSEHYIALAIKSLKLKKDVYKKLSPYTLSVALGHSRKLTLPYMYLLALCDKKGIDLVSTKIPLANKQRFKIIYQQFAKYRISVG</sequence>
<dbReference type="WBParaSite" id="SPAL_0000249600.1">
    <property type="protein sequence ID" value="SPAL_0000249600.1"/>
    <property type="gene ID" value="SPAL_0000249600"/>
</dbReference>
<evidence type="ECO:0000313" key="2">
    <source>
        <dbReference type="WBParaSite" id="SPAL_0000249600.1"/>
    </source>
</evidence>
<organism evidence="1 2">
    <name type="scientific">Strongyloides papillosus</name>
    <name type="common">Intestinal threadworm</name>
    <dbReference type="NCBI Taxonomy" id="174720"/>
    <lineage>
        <taxon>Eukaryota</taxon>
        <taxon>Metazoa</taxon>
        <taxon>Ecdysozoa</taxon>
        <taxon>Nematoda</taxon>
        <taxon>Chromadorea</taxon>
        <taxon>Rhabditida</taxon>
        <taxon>Tylenchina</taxon>
        <taxon>Panagrolaimomorpha</taxon>
        <taxon>Strongyloidoidea</taxon>
        <taxon>Strongyloididae</taxon>
        <taxon>Strongyloides</taxon>
    </lineage>
</organism>
<proteinExistence type="predicted"/>